<dbReference type="Proteomes" id="UP001444661">
    <property type="component" value="Unassembled WGS sequence"/>
</dbReference>
<keyword evidence="4 5" id="KW-0472">Membrane</keyword>
<accession>A0ABR1RS21</accession>
<dbReference type="PANTHER" id="PTHR23501:SF156">
    <property type="entry name" value="TRANSPORTER, PUTATIVE-RELATED"/>
    <property type="match status" value="1"/>
</dbReference>
<dbReference type="PROSITE" id="PS50850">
    <property type="entry name" value="MFS"/>
    <property type="match status" value="1"/>
</dbReference>
<dbReference type="InterPro" id="IPR036259">
    <property type="entry name" value="MFS_trans_sf"/>
</dbReference>
<reference evidence="7 8" key="1">
    <citation type="submission" date="2023-01" db="EMBL/GenBank/DDBJ databases">
        <title>Analysis of 21 Apiospora genomes using comparative genomics revels a genus with tremendous synthesis potential of carbohydrate active enzymes and secondary metabolites.</title>
        <authorList>
            <person name="Sorensen T."/>
        </authorList>
    </citation>
    <scope>NUCLEOTIDE SEQUENCE [LARGE SCALE GENOMIC DNA]</scope>
    <source>
        <strain evidence="7 8">CBS 33761</strain>
    </source>
</reference>
<sequence>MDALGQSNEKLPPQQLEVHAADSESSKPFSFYLSLFGLALVALITYWDVTSLSIALPVRFPFAYLNHIYVNLSDVLGQKFSLYASMGLFSIGAIVFAMAKNMSTLIAGRLIQGLGGGGLYVLQDIILADITSLKERPRYLGLLALPMALGTITGPIVGALFCKVDWRWIGWVNLPIVGVGWVIFVTSLHLRSLPLSLMARICRLDFMGMVMFAVGATAVALPLSCANALYP</sequence>
<comment type="subcellular location">
    <subcellularLocation>
        <location evidence="1">Membrane</location>
        <topology evidence="1">Multi-pass membrane protein</topology>
    </subcellularLocation>
</comment>
<keyword evidence="2 5" id="KW-0812">Transmembrane</keyword>
<evidence type="ECO:0000256" key="4">
    <source>
        <dbReference type="ARBA" id="ARBA00023136"/>
    </source>
</evidence>
<keyword evidence="8" id="KW-1185">Reference proteome</keyword>
<feature type="transmembrane region" description="Helical" evidence="5">
    <location>
        <begin position="168"/>
        <end position="188"/>
    </location>
</feature>
<feature type="transmembrane region" description="Helical" evidence="5">
    <location>
        <begin position="139"/>
        <end position="162"/>
    </location>
</feature>
<protein>
    <submittedName>
        <fullName evidence="7">MFS general substrate transporter</fullName>
    </submittedName>
</protein>
<evidence type="ECO:0000256" key="3">
    <source>
        <dbReference type="ARBA" id="ARBA00022989"/>
    </source>
</evidence>
<organism evidence="7 8">
    <name type="scientific">Apiospora rasikravindrae</name>
    <dbReference type="NCBI Taxonomy" id="990691"/>
    <lineage>
        <taxon>Eukaryota</taxon>
        <taxon>Fungi</taxon>
        <taxon>Dikarya</taxon>
        <taxon>Ascomycota</taxon>
        <taxon>Pezizomycotina</taxon>
        <taxon>Sordariomycetes</taxon>
        <taxon>Xylariomycetidae</taxon>
        <taxon>Amphisphaeriales</taxon>
        <taxon>Apiosporaceae</taxon>
        <taxon>Apiospora</taxon>
    </lineage>
</organism>
<dbReference type="EMBL" id="JAQQWK010000013">
    <property type="protein sequence ID" value="KAK8017758.1"/>
    <property type="molecule type" value="Genomic_DNA"/>
</dbReference>
<evidence type="ECO:0000259" key="6">
    <source>
        <dbReference type="PROSITE" id="PS50850"/>
    </source>
</evidence>
<dbReference type="InterPro" id="IPR020846">
    <property type="entry name" value="MFS_dom"/>
</dbReference>
<feature type="domain" description="Major facilitator superfamily (MFS) profile" evidence="6">
    <location>
        <begin position="1"/>
        <end position="231"/>
    </location>
</feature>
<dbReference type="PANTHER" id="PTHR23501">
    <property type="entry name" value="MAJOR FACILITATOR SUPERFAMILY"/>
    <property type="match status" value="1"/>
</dbReference>
<evidence type="ECO:0000313" key="7">
    <source>
        <dbReference type="EMBL" id="KAK8017758.1"/>
    </source>
</evidence>
<keyword evidence="3 5" id="KW-1133">Transmembrane helix</keyword>
<name>A0ABR1RS21_9PEZI</name>
<comment type="caution">
    <text evidence="7">The sequence shown here is derived from an EMBL/GenBank/DDBJ whole genome shotgun (WGS) entry which is preliminary data.</text>
</comment>
<evidence type="ECO:0000256" key="2">
    <source>
        <dbReference type="ARBA" id="ARBA00022692"/>
    </source>
</evidence>
<dbReference type="Pfam" id="PF07690">
    <property type="entry name" value="MFS_1"/>
    <property type="match status" value="1"/>
</dbReference>
<dbReference type="Gene3D" id="1.20.1720.10">
    <property type="entry name" value="Multidrug resistance protein D"/>
    <property type="match status" value="1"/>
</dbReference>
<gene>
    <name evidence="7" type="ORF">PG993_014084</name>
</gene>
<feature type="transmembrane region" description="Helical" evidence="5">
    <location>
        <begin position="209"/>
        <end position="230"/>
    </location>
</feature>
<proteinExistence type="predicted"/>
<feature type="transmembrane region" description="Helical" evidence="5">
    <location>
        <begin position="80"/>
        <end position="99"/>
    </location>
</feature>
<dbReference type="SUPFAM" id="SSF103473">
    <property type="entry name" value="MFS general substrate transporter"/>
    <property type="match status" value="1"/>
</dbReference>
<dbReference type="InterPro" id="IPR011701">
    <property type="entry name" value="MFS"/>
</dbReference>
<evidence type="ECO:0000256" key="5">
    <source>
        <dbReference type="SAM" id="Phobius"/>
    </source>
</evidence>
<feature type="transmembrane region" description="Helical" evidence="5">
    <location>
        <begin position="29"/>
        <end position="47"/>
    </location>
</feature>
<evidence type="ECO:0000256" key="1">
    <source>
        <dbReference type="ARBA" id="ARBA00004141"/>
    </source>
</evidence>
<evidence type="ECO:0000313" key="8">
    <source>
        <dbReference type="Proteomes" id="UP001444661"/>
    </source>
</evidence>